<feature type="region of interest" description="Disordered" evidence="1">
    <location>
        <begin position="63"/>
        <end position="98"/>
    </location>
</feature>
<dbReference type="EMBL" id="OU466862">
    <property type="protein sequence ID" value="CAH2071444.1"/>
    <property type="molecule type" value="Genomic_DNA"/>
</dbReference>
<keyword evidence="4" id="KW-1185">Reference proteome</keyword>
<protein>
    <submittedName>
        <fullName evidence="3">Uncharacterized protein</fullName>
    </submittedName>
</protein>
<reference evidence="3 4" key="1">
    <citation type="submission" date="2022-03" db="EMBL/GenBank/DDBJ databases">
        <authorList>
            <person name="Nunn A."/>
            <person name="Chopra R."/>
            <person name="Nunn A."/>
            <person name="Contreras Garrido A."/>
        </authorList>
    </citation>
    <scope>NUCLEOTIDE SEQUENCE [LARGE SCALE GENOMIC DNA]</scope>
</reference>
<feature type="compositionally biased region" description="Polar residues" evidence="1">
    <location>
        <begin position="74"/>
        <end position="98"/>
    </location>
</feature>
<sequence length="98" mass="11144">EPDANLRRDDILKPRRTMHKSLSISGPVILKINQCFFTFLSAMRSIVSLFITMTYSTIKKISSDDEENAEIKSKSQSKQTEDPTLSESEQTNRGSNFL</sequence>
<accession>A0AAU9SVL1</accession>
<feature type="transmembrane region" description="Helical" evidence="2">
    <location>
        <begin position="28"/>
        <end position="51"/>
    </location>
</feature>
<keyword evidence="2" id="KW-0472">Membrane</keyword>
<keyword evidence="2" id="KW-0812">Transmembrane</keyword>
<evidence type="ECO:0000256" key="2">
    <source>
        <dbReference type="SAM" id="Phobius"/>
    </source>
</evidence>
<gene>
    <name evidence="3" type="ORF">TAV2_LOCUS20722</name>
</gene>
<dbReference type="Proteomes" id="UP000836841">
    <property type="component" value="Chromosome 6"/>
</dbReference>
<evidence type="ECO:0000313" key="3">
    <source>
        <dbReference type="EMBL" id="CAH2071444.1"/>
    </source>
</evidence>
<feature type="non-terminal residue" evidence="3">
    <location>
        <position position="1"/>
    </location>
</feature>
<dbReference type="AlphaFoldDB" id="A0AAU9SVL1"/>
<keyword evidence="2" id="KW-1133">Transmembrane helix</keyword>
<organism evidence="3 4">
    <name type="scientific">Thlaspi arvense</name>
    <name type="common">Field penny-cress</name>
    <dbReference type="NCBI Taxonomy" id="13288"/>
    <lineage>
        <taxon>Eukaryota</taxon>
        <taxon>Viridiplantae</taxon>
        <taxon>Streptophyta</taxon>
        <taxon>Embryophyta</taxon>
        <taxon>Tracheophyta</taxon>
        <taxon>Spermatophyta</taxon>
        <taxon>Magnoliopsida</taxon>
        <taxon>eudicotyledons</taxon>
        <taxon>Gunneridae</taxon>
        <taxon>Pentapetalae</taxon>
        <taxon>rosids</taxon>
        <taxon>malvids</taxon>
        <taxon>Brassicales</taxon>
        <taxon>Brassicaceae</taxon>
        <taxon>Thlaspideae</taxon>
        <taxon>Thlaspi</taxon>
    </lineage>
</organism>
<proteinExistence type="predicted"/>
<evidence type="ECO:0000256" key="1">
    <source>
        <dbReference type="SAM" id="MobiDB-lite"/>
    </source>
</evidence>
<name>A0AAU9SVL1_THLAR</name>
<evidence type="ECO:0000313" key="4">
    <source>
        <dbReference type="Proteomes" id="UP000836841"/>
    </source>
</evidence>